<name>A0ABQ1IDH1_9PROT</name>
<evidence type="ECO:0000313" key="7">
    <source>
        <dbReference type="Proteomes" id="UP000603352"/>
    </source>
</evidence>
<dbReference type="InterPro" id="IPR058637">
    <property type="entry name" value="YknX-like_C"/>
</dbReference>
<feature type="compositionally biased region" description="Low complexity" evidence="2">
    <location>
        <begin position="372"/>
        <end position="391"/>
    </location>
</feature>
<dbReference type="Pfam" id="PF25989">
    <property type="entry name" value="YknX_C"/>
    <property type="match status" value="1"/>
</dbReference>
<dbReference type="InterPro" id="IPR006143">
    <property type="entry name" value="RND_pump_MFP"/>
</dbReference>
<dbReference type="Pfam" id="PF25917">
    <property type="entry name" value="BSH_RND"/>
    <property type="match status" value="1"/>
</dbReference>
<dbReference type="InterPro" id="IPR058625">
    <property type="entry name" value="MdtA-like_BSH"/>
</dbReference>
<dbReference type="Proteomes" id="UP000603352">
    <property type="component" value="Unassembled WGS sequence"/>
</dbReference>
<comment type="caution">
    <text evidence="6">The sequence shown here is derived from an EMBL/GenBank/DDBJ whole genome shotgun (WGS) entry which is preliminary data.</text>
</comment>
<dbReference type="PANTHER" id="PTHR30469">
    <property type="entry name" value="MULTIDRUG RESISTANCE PROTEIN MDTA"/>
    <property type="match status" value="1"/>
</dbReference>
<dbReference type="NCBIfam" id="TIGR01730">
    <property type="entry name" value="RND_mfp"/>
    <property type="match status" value="1"/>
</dbReference>
<feature type="domain" description="Multidrug resistance protein MdtA-like barrel-sandwich hybrid" evidence="3">
    <location>
        <begin position="80"/>
        <end position="202"/>
    </location>
</feature>
<evidence type="ECO:0000256" key="2">
    <source>
        <dbReference type="SAM" id="MobiDB-lite"/>
    </source>
</evidence>
<evidence type="ECO:0000259" key="4">
    <source>
        <dbReference type="Pfam" id="PF25954"/>
    </source>
</evidence>
<evidence type="ECO:0000313" key="6">
    <source>
        <dbReference type="EMBL" id="GGB36113.1"/>
    </source>
</evidence>
<feature type="domain" description="YknX-like C-terminal permuted SH3-like" evidence="5">
    <location>
        <begin position="293"/>
        <end position="358"/>
    </location>
</feature>
<dbReference type="Gene3D" id="2.40.50.100">
    <property type="match status" value="1"/>
</dbReference>
<dbReference type="Gene3D" id="2.40.30.170">
    <property type="match status" value="1"/>
</dbReference>
<dbReference type="EMBL" id="BMDZ01000014">
    <property type="protein sequence ID" value="GGB36113.1"/>
    <property type="molecule type" value="Genomic_DNA"/>
</dbReference>
<dbReference type="Gene3D" id="1.10.287.470">
    <property type="entry name" value="Helix hairpin bin"/>
    <property type="match status" value="1"/>
</dbReference>
<sequence>MIAQQPSSGARRHSTLRTHRLAIRHVLSAVVLLAGAALCGGNALAQGAGGGMPVEAVKARAEPFAETIMVAGTLEAVQSIDVASEVAGRVSAISVKDGARVTEGDVLFKLDDAIARAELAEARASIEANRRNAERARDLARRGAGTGRALDEAVAALQLSQAQVASAQVRLDKTTITAPFNGVAGFRAVDLGAYISAGQTLTTLDRLDPIRVGFRLPERFAGVVKPGETVIVEVDAFPAERFTATITAIDPRLDAGGRSLAIRAEIPNADTRLKPGMFARITAVLNEIGNAVIIPEQAIVPDRNGPFVYKIVDGKAVPQPVTIGARRVGEVGVTKGLADGDLVISAGQIKIGPGMPVTPLPGGSDPFARQDAAPAAGATPAAPADDGATPASGNAAAGG</sequence>
<comment type="similarity">
    <text evidence="1">Belongs to the membrane fusion protein (MFP) (TC 8.A.1) family.</text>
</comment>
<accession>A0ABQ1IDH1</accession>
<dbReference type="PANTHER" id="PTHR30469:SF36">
    <property type="entry name" value="BLL3903 PROTEIN"/>
    <property type="match status" value="1"/>
</dbReference>
<dbReference type="RefSeq" id="WP_188576751.1">
    <property type="nucleotide sequence ID" value="NZ_BMDZ01000014.1"/>
</dbReference>
<dbReference type="Pfam" id="PF25954">
    <property type="entry name" value="Beta-barrel_RND_2"/>
    <property type="match status" value="1"/>
</dbReference>
<protein>
    <submittedName>
        <fullName evidence="6">MexH family multidrug efflux RND transporter periplasmic adaptor subunit</fullName>
    </submittedName>
</protein>
<keyword evidence="7" id="KW-1185">Reference proteome</keyword>
<evidence type="ECO:0000256" key="1">
    <source>
        <dbReference type="ARBA" id="ARBA00009477"/>
    </source>
</evidence>
<reference evidence="7" key="1">
    <citation type="journal article" date="2019" name="Int. J. Syst. Evol. Microbiol.">
        <title>The Global Catalogue of Microorganisms (GCM) 10K type strain sequencing project: providing services to taxonomists for standard genome sequencing and annotation.</title>
        <authorList>
            <consortium name="The Broad Institute Genomics Platform"/>
            <consortium name="The Broad Institute Genome Sequencing Center for Infectious Disease"/>
            <person name="Wu L."/>
            <person name="Ma J."/>
        </authorList>
    </citation>
    <scope>NUCLEOTIDE SEQUENCE [LARGE SCALE GENOMIC DNA]</scope>
    <source>
        <strain evidence="7">CGMCC 1.10188</strain>
    </source>
</reference>
<evidence type="ECO:0000259" key="3">
    <source>
        <dbReference type="Pfam" id="PF25917"/>
    </source>
</evidence>
<dbReference type="Gene3D" id="2.40.420.20">
    <property type="match status" value="1"/>
</dbReference>
<dbReference type="SUPFAM" id="SSF111369">
    <property type="entry name" value="HlyD-like secretion proteins"/>
    <property type="match status" value="1"/>
</dbReference>
<feature type="domain" description="CusB-like beta-barrel" evidence="4">
    <location>
        <begin position="215"/>
        <end position="282"/>
    </location>
</feature>
<organism evidence="6 7">
    <name type="scientific">Tistrella bauzanensis</name>
    <dbReference type="NCBI Taxonomy" id="657419"/>
    <lineage>
        <taxon>Bacteria</taxon>
        <taxon>Pseudomonadati</taxon>
        <taxon>Pseudomonadota</taxon>
        <taxon>Alphaproteobacteria</taxon>
        <taxon>Geminicoccales</taxon>
        <taxon>Geminicoccaceae</taxon>
        <taxon>Tistrella</taxon>
    </lineage>
</organism>
<evidence type="ECO:0000259" key="5">
    <source>
        <dbReference type="Pfam" id="PF25989"/>
    </source>
</evidence>
<gene>
    <name evidence="6" type="ORF">GCM10011505_16980</name>
</gene>
<feature type="region of interest" description="Disordered" evidence="2">
    <location>
        <begin position="359"/>
        <end position="399"/>
    </location>
</feature>
<proteinExistence type="inferred from homology"/>
<dbReference type="InterPro" id="IPR058792">
    <property type="entry name" value="Beta-barrel_RND_2"/>
</dbReference>